<organism evidence="1 2">
    <name type="scientific">Rosa chinensis</name>
    <name type="common">China rose</name>
    <dbReference type="NCBI Taxonomy" id="74649"/>
    <lineage>
        <taxon>Eukaryota</taxon>
        <taxon>Viridiplantae</taxon>
        <taxon>Streptophyta</taxon>
        <taxon>Embryophyta</taxon>
        <taxon>Tracheophyta</taxon>
        <taxon>Spermatophyta</taxon>
        <taxon>Magnoliopsida</taxon>
        <taxon>eudicotyledons</taxon>
        <taxon>Gunneridae</taxon>
        <taxon>Pentapetalae</taxon>
        <taxon>rosids</taxon>
        <taxon>fabids</taxon>
        <taxon>Rosales</taxon>
        <taxon>Rosaceae</taxon>
        <taxon>Rosoideae</taxon>
        <taxon>Rosoideae incertae sedis</taxon>
        <taxon>Rosa</taxon>
    </lineage>
</organism>
<sequence length="68" mass="7980">MVYYVETIKGREFEDNRMMDVPISYAITISVLHLWKFLFESDALHLHDDCQQWSSPCSITPPSQYPAQ</sequence>
<protein>
    <submittedName>
        <fullName evidence="1">Uncharacterized protein</fullName>
    </submittedName>
</protein>
<accession>A0A2P6R6W4</accession>
<evidence type="ECO:0000313" key="2">
    <source>
        <dbReference type="Proteomes" id="UP000238479"/>
    </source>
</evidence>
<dbReference type="Gramene" id="PRQ42186">
    <property type="protein sequence ID" value="PRQ42186"/>
    <property type="gene ID" value="RchiOBHm_Chr3g0454871"/>
</dbReference>
<gene>
    <name evidence="1" type="ORF">RchiOBHm_Chr3g0454871</name>
</gene>
<dbReference type="AlphaFoldDB" id="A0A2P6R6W4"/>
<proteinExistence type="predicted"/>
<comment type="caution">
    <text evidence="1">The sequence shown here is derived from an EMBL/GenBank/DDBJ whole genome shotgun (WGS) entry which is preliminary data.</text>
</comment>
<name>A0A2P6R6W4_ROSCH</name>
<keyword evidence="2" id="KW-1185">Reference proteome</keyword>
<dbReference type="Proteomes" id="UP000238479">
    <property type="component" value="Chromosome 3"/>
</dbReference>
<evidence type="ECO:0000313" key="1">
    <source>
        <dbReference type="EMBL" id="PRQ42186.1"/>
    </source>
</evidence>
<dbReference type="EMBL" id="PDCK01000041">
    <property type="protein sequence ID" value="PRQ42186.1"/>
    <property type="molecule type" value="Genomic_DNA"/>
</dbReference>
<reference evidence="1 2" key="1">
    <citation type="journal article" date="2018" name="Nat. Genet.">
        <title>The Rosa genome provides new insights in the design of modern roses.</title>
        <authorList>
            <person name="Bendahmane M."/>
        </authorList>
    </citation>
    <scope>NUCLEOTIDE SEQUENCE [LARGE SCALE GENOMIC DNA]</scope>
    <source>
        <strain evidence="2">cv. Old Blush</strain>
    </source>
</reference>